<dbReference type="Proteomes" id="UP000016936">
    <property type="component" value="Unassembled WGS sequence"/>
</dbReference>
<dbReference type="HOGENOM" id="CLU_108091_0_0_1"/>
<name>M2U791_COCH5</name>
<proteinExistence type="predicted"/>
<evidence type="ECO:0000313" key="1">
    <source>
        <dbReference type="EMBL" id="EMD94359.1"/>
    </source>
</evidence>
<accession>M2U791</accession>
<organism evidence="1 2">
    <name type="scientific">Cochliobolus heterostrophus (strain C5 / ATCC 48332 / race O)</name>
    <name type="common">Southern corn leaf blight fungus</name>
    <name type="synonym">Bipolaris maydis</name>
    <dbReference type="NCBI Taxonomy" id="701091"/>
    <lineage>
        <taxon>Eukaryota</taxon>
        <taxon>Fungi</taxon>
        <taxon>Dikarya</taxon>
        <taxon>Ascomycota</taxon>
        <taxon>Pezizomycotina</taxon>
        <taxon>Dothideomycetes</taxon>
        <taxon>Pleosporomycetidae</taxon>
        <taxon>Pleosporales</taxon>
        <taxon>Pleosporineae</taxon>
        <taxon>Pleosporaceae</taxon>
        <taxon>Bipolaris</taxon>
    </lineage>
</organism>
<reference evidence="2" key="2">
    <citation type="journal article" date="2013" name="PLoS Genet.">
        <title>Comparative genome structure, secondary metabolite, and effector coding capacity across Cochliobolus pathogens.</title>
        <authorList>
            <person name="Condon B.J."/>
            <person name="Leng Y."/>
            <person name="Wu D."/>
            <person name="Bushley K.E."/>
            <person name="Ohm R.A."/>
            <person name="Otillar R."/>
            <person name="Martin J."/>
            <person name="Schackwitz W."/>
            <person name="Grimwood J."/>
            <person name="MohdZainudin N."/>
            <person name="Xue C."/>
            <person name="Wang R."/>
            <person name="Manning V.A."/>
            <person name="Dhillon B."/>
            <person name="Tu Z.J."/>
            <person name="Steffenson B.J."/>
            <person name="Salamov A."/>
            <person name="Sun H."/>
            <person name="Lowry S."/>
            <person name="LaButti K."/>
            <person name="Han J."/>
            <person name="Copeland A."/>
            <person name="Lindquist E."/>
            <person name="Barry K."/>
            <person name="Schmutz J."/>
            <person name="Baker S.E."/>
            <person name="Ciuffetti L.M."/>
            <person name="Grigoriev I.V."/>
            <person name="Zhong S."/>
            <person name="Turgeon B.G."/>
        </authorList>
    </citation>
    <scope>NUCLEOTIDE SEQUENCE [LARGE SCALE GENOMIC DNA]</scope>
    <source>
        <strain evidence="2">C5 / ATCC 48332 / race O</strain>
    </source>
</reference>
<dbReference type="OMA" id="ILYETGH"/>
<dbReference type="AlphaFoldDB" id="M2U791"/>
<dbReference type="EMBL" id="KB445572">
    <property type="protein sequence ID" value="EMD94359.1"/>
    <property type="molecule type" value="Genomic_DNA"/>
</dbReference>
<keyword evidence="2" id="KW-1185">Reference proteome</keyword>
<sequence>MGGLLFPVVCAAPLPKEVMDRFIEDNGVDADNWRLVFVDSIDDYYDKASEAPMEHGSNPNSPFIGKTPQECHQLLLKLREDTGSKIMTDVFAIMDERSTQDDTVLLVCAERDLDGEHQVLAMPTVRATFQASGSALILYETGHSSVDEDAERAASEEDNVYRGQWSTIT</sequence>
<reference evidence="1 2" key="1">
    <citation type="journal article" date="2012" name="PLoS Pathog.">
        <title>Diverse lifestyles and strategies of plant pathogenesis encoded in the genomes of eighteen Dothideomycetes fungi.</title>
        <authorList>
            <person name="Ohm R.A."/>
            <person name="Feau N."/>
            <person name="Henrissat B."/>
            <person name="Schoch C.L."/>
            <person name="Horwitz B.A."/>
            <person name="Barry K.W."/>
            <person name="Condon B.J."/>
            <person name="Copeland A.C."/>
            <person name="Dhillon B."/>
            <person name="Glaser F."/>
            <person name="Hesse C.N."/>
            <person name="Kosti I."/>
            <person name="LaButti K."/>
            <person name="Lindquist E.A."/>
            <person name="Lucas S."/>
            <person name="Salamov A.A."/>
            <person name="Bradshaw R.E."/>
            <person name="Ciuffetti L."/>
            <person name="Hamelin R.C."/>
            <person name="Kema G.H.J."/>
            <person name="Lawrence C."/>
            <person name="Scott J.A."/>
            <person name="Spatafora J.W."/>
            <person name="Turgeon B.G."/>
            <person name="de Wit P.J.G.M."/>
            <person name="Zhong S."/>
            <person name="Goodwin S.B."/>
            <person name="Grigoriev I.V."/>
        </authorList>
    </citation>
    <scope>NUCLEOTIDE SEQUENCE [LARGE SCALE GENOMIC DNA]</scope>
    <source>
        <strain evidence="2">C5 / ATCC 48332 / race O</strain>
    </source>
</reference>
<protein>
    <submittedName>
        <fullName evidence="1">Uncharacterized protein</fullName>
    </submittedName>
</protein>
<evidence type="ECO:0000313" key="2">
    <source>
        <dbReference type="Proteomes" id="UP000016936"/>
    </source>
</evidence>
<gene>
    <name evidence="1" type="ORF">COCHEDRAFT_1192459</name>
</gene>